<comment type="similarity">
    <text evidence="1">Belongs to the peptidase S10 family.</text>
</comment>
<dbReference type="OrthoDB" id="443318at2759"/>
<dbReference type="Gene3D" id="3.40.50.1820">
    <property type="entry name" value="alpha/beta hydrolase"/>
    <property type="match status" value="2"/>
</dbReference>
<organism evidence="8 9">
    <name type="scientific">Cadophora malorum</name>
    <dbReference type="NCBI Taxonomy" id="108018"/>
    <lineage>
        <taxon>Eukaryota</taxon>
        <taxon>Fungi</taxon>
        <taxon>Dikarya</taxon>
        <taxon>Ascomycota</taxon>
        <taxon>Pezizomycotina</taxon>
        <taxon>Leotiomycetes</taxon>
        <taxon>Helotiales</taxon>
        <taxon>Ploettnerulaceae</taxon>
        <taxon>Cadophora</taxon>
    </lineage>
</organism>
<evidence type="ECO:0000313" key="9">
    <source>
        <dbReference type="Proteomes" id="UP000664132"/>
    </source>
</evidence>
<keyword evidence="4" id="KW-0378">Hydrolase</keyword>
<evidence type="ECO:0000256" key="3">
    <source>
        <dbReference type="ARBA" id="ARBA00022670"/>
    </source>
</evidence>
<dbReference type="InterPro" id="IPR029058">
    <property type="entry name" value="AB_hydrolase_fold"/>
</dbReference>
<dbReference type="Pfam" id="PF00450">
    <property type="entry name" value="Peptidase_S10"/>
    <property type="match status" value="1"/>
</dbReference>
<evidence type="ECO:0000256" key="1">
    <source>
        <dbReference type="ARBA" id="ARBA00009431"/>
    </source>
</evidence>
<comment type="caution">
    <text evidence="8">The sequence shown here is derived from an EMBL/GenBank/DDBJ whole genome shotgun (WGS) entry which is preliminary data.</text>
</comment>
<keyword evidence="2" id="KW-0121">Carboxypeptidase</keyword>
<evidence type="ECO:0000256" key="2">
    <source>
        <dbReference type="ARBA" id="ARBA00022645"/>
    </source>
</evidence>
<evidence type="ECO:0000256" key="6">
    <source>
        <dbReference type="SAM" id="MobiDB-lite"/>
    </source>
</evidence>
<gene>
    <name evidence="8" type="ORF">IFR04_006896</name>
</gene>
<evidence type="ECO:0000256" key="4">
    <source>
        <dbReference type="ARBA" id="ARBA00022801"/>
    </source>
</evidence>
<evidence type="ECO:0000313" key="8">
    <source>
        <dbReference type="EMBL" id="KAG4419956.1"/>
    </source>
</evidence>
<feature type="chain" id="PRO_5034273056" evidence="7">
    <location>
        <begin position="19"/>
        <end position="356"/>
    </location>
</feature>
<sequence>MQSITYFLLLAIVTLVGALIPHDEAANSKRSTPPESAKNSPRTSGGLFLNKKTSKFTVKGPFIWQPGTYEPIPNPYSWNKLTHVVYIDQPVGTGFSKGNISVSDEIDVANHYMGFFIPYISNSMLDNGNKTYFNVSGVYISDPAINYPETLREDYCPYLWSELGYPGFGGGPRNYFSRTDVQKAINAPRTKLWVCEPKPIIFEGSALGDGSLPSGLEPLPSVVDRTQNVIIAHGLLDFLLFADGSLITLQNMTWGGLQGFRMPPSSSLNFFVPFHNSIATIGDFLNNPIPYPPPQYDTAGIGYQGITHSERGLTFVKTNLAGHFLAQYTPGAAYRQLEFLLGRISSLEEIGPYTTG</sequence>
<keyword evidence="9" id="KW-1185">Reference proteome</keyword>
<dbReference type="PRINTS" id="PR00724">
    <property type="entry name" value="CRBOXYPTASEC"/>
</dbReference>
<protein>
    <submittedName>
        <fullName evidence="8">Uncharacterized protein</fullName>
    </submittedName>
</protein>
<dbReference type="InterPro" id="IPR001563">
    <property type="entry name" value="Peptidase_S10"/>
</dbReference>
<dbReference type="PANTHER" id="PTHR11802">
    <property type="entry name" value="SERINE PROTEASE FAMILY S10 SERINE CARBOXYPEPTIDASE"/>
    <property type="match status" value="1"/>
</dbReference>
<reference evidence="8" key="1">
    <citation type="submission" date="2021-02" db="EMBL/GenBank/DDBJ databases">
        <title>Genome sequence Cadophora malorum strain M34.</title>
        <authorList>
            <person name="Stefanovic E."/>
            <person name="Vu D."/>
            <person name="Scully C."/>
            <person name="Dijksterhuis J."/>
            <person name="Roader J."/>
            <person name="Houbraken J."/>
        </authorList>
    </citation>
    <scope>NUCLEOTIDE SEQUENCE</scope>
    <source>
        <strain evidence="8">M34</strain>
    </source>
</reference>
<keyword evidence="5" id="KW-0325">Glycoprotein</keyword>
<dbReference type="AlphaFoldDB" id="A0A8H7TI99"/>
<keyword evidence="3" id="KW-0645">Protease</keyword>
<name>A0A8H7TI99_9HELO</name>
<keyword evidence="7" id="KW-0732">Signal</keyword>
<dbReference type="GO" id="GO:0004185">
    <property type="term" value="F:serine-type carboxypeptidase activity"/>
    <property type="evidence" value="ECO:0007669"/>
    <property type="project" value="InterPro"/>
</dbReference>
<dbReference type="GO" id="GO:0006508">
    <property type="term" value="P:proteolysis"/>
    <property type="evidence" value="ECO:0007669"/>
    <property type="project" value="UniProtKB-KW"/>
</dbReference>
<feature type="signal peptide" evidence="7">
    <location>
        <begin position="1"/>
        <end position="18"/>
    </location>
</feature>
<dbReference type="Proteomes" id="UP000664132">
    <property type="component" value="Unassembled WGS sequence"/>
</dbReference>
<dbReference type="EMBL" id="JAFJYH010000094">
    <property type="protein sequence ID" value="KAG4419956.1"/>
    <property type="molecule type" value="Genomic_DNA"/>
</dbReference>
<evidence type="ECO:0000256" key="7">
    <source>
        <dbReference type="SAM" id="SignalP"/>
    </source>
</evidence>
<dbReference type="PANTHER" id="PTHR11802:SF479">
    <property type="entry name" value="CARBOXYPEPTIDASE"/>
    <property type="match status" value="1"/>
</dbReference>
<evidence type="ECO:0000256" key="5">
    <source>
        <dbReference type="ARBA" id="ARBA00023180"/>
    </source>
</evidence>
<proteinExistence type="inferred from homology"/>
<accession>A0A8H7TI99</accession>
<dbReference type="SUPFAM" id="SSF53474">
    <property type="entry name" value="alpha/beta-Hydrolases"/>
    <property type="match status" value="1"/>
</dbReference>
<feature type="compositionally biased region" description="Polar residues" evidence="6">
    <location>
        <begin position="28"/>
        <end position="43"/>
    </location>
</feature>
<feature type="region of interest" description="Disordered" evidence="6">
    <location>
        <begin position="25"/>
        <end position="47"/>
    </location>
</feature>